<feature type="binding site" evidence="6">
    <location>
        <position position="83"/>
    </location>
    <ligand>
        <name>substrate</name>
    </ligand>
</feature>
<dbReference type="RefSeq" id="WP_397088658.1">
    <property type="nucleotide sequence ID" value="NZ_JBITGY010000011.1"/>
</dbReference>
<evidence type="ECO:0000313" key="9">
    <source>
        <dbReference type="EMBL" id="MFI6502966.1"/>
    </source>
</evidence>
<keyword evidence="4 6" id="KW-0479">Metal-binding</keyword>
<dbReference type="PANTHER" id="PTHR43330">
    <property type="entry name" value="METHIONINE AMINOPEPTIDASE"/>
    <property type="match status" value="1"/>
</dbReference>
<dbReference type="Gene3D" id="3.90.230.10">
    <property type="entry name" value="Creatinase/methionine aminopeptidase superfamily"/>
    <property type="match status" value="1"/>
</dbReference>
<dbReference type="InterPro" id="IPR036005">
    <property type="entry name" value="Creatinase/aminopeptidase-like"/>
</dbReference>
<dbReference type="PANTHER" id="PTHR43330:SF27">
    <property type="entry name" value="METHIONINE AMINOPEPTIDASE"/>
    <property type="match status" value="1"/>
</dbReference>
<evidence type="ECO:0000256" key="2">
    <source>
        <dbReference type="ARBA" id="ARBA00022438"/>
    </source>
</evidence>
<feature type="binding site" evidence="6">
    <location>
        <position position="100"/>
    </location>
    <ligand>
        <name>a divalent metal cation</name>
        <dbReference type="ChEBI" id="CHEBI:60240"/>
        <label>1</label>
    </ligand>
</feature>
<dbReference type="HAMAP" id="MF_01974">
    <property type="entry name" value="MetAP_1"/>
    <property type="match status" value="1"/>
</dbReference>
<dbReference type="InterPro" id="IPR001714">
    <property type="entry name" value="Pept_M24_MAP"/>
</dbReference>
<dbReference type="InterPro" id="IPR002467">
    <property type="entry name" value="Pept_M24A_MAP1"/>
</dbReference>
<evidence type="ECO:0000256" key="7">
    <source>
        <dbReference type="RuleBase" id="RU003653"/>
    </source>
</evidence>
<feature type="binding site" evidence="6">
    <location>
        <position position="111"/>
    </location>
    <ligand>
        <name>a divalent metal cation</name>
        <dbReference type="ChEBI" id="CHEBI:60240"/>
        <label>2</label>
        <note>catalytic</note>
    </ligand>
</feature>
<protein>
    <recommendedName>
        <fullName evidence="6 7">Methionine aminopeptidase</fullName>
        <shortName evidence="6">MAP</shortName>
        <shortName evidence="6">MetAP</shortName>
        <ecNumber evidence="6 7">3.4.11.18</ecNumber>
    </recommendedName>
    <alternativeName>
        <fullName evidence="6">Peptidase M</fullName>
    </alternativeName>
</protein>
<comment type="cofactor">
    <cofactor evidence="6">
        <name>Co(2+)</name>
        <dbReference type="ChEBI" id="CHEBI:48828"/>
    </cofactor>
    <cofactor evidence="6">
        <name>Zn(2+)</name>
        <dbReference type="ChEBI" id="CHEBI:29105"/>
    </cofactor>
    <cofactor evidence="6">
        <name>Mn(2+)</name>
        <dbReference type="ChEBI" id="CHEBI:29035"/>
    </cofactor>
    <cofactor evidence="6">
        <name>Fe(2+)</name>
        <dbReference type="ChEBI" id="CHEBI:29033"/>
    </cofactor>
    <text evidence="6">Binds 2 divalent metal cations per subunit. Has a high-affinity and a low affinity metal-binding site. The true nature of the physiological cofactor is under debate. The enzyme is active with cobalt, zinc, manganese or divalent iron ions. Most likely, methionine aminopeptidases function as mononuclear Fe(2+)-metalloproteases under physiological conditions, and the catalytically relevant metal-binding site has been assigned to the histidine-containing high-affinity site.</text>
</comment>
<organism evidence="9 10">
    <name type="scientific">Nonomuraea typhae</name>
    <dbReference type="NCBI Taxonomy" id="2603600"/>
    <lineage>
        <taxon>Bacteria</taxon>
        <taxon>Bacillati</taxon>
        <taxon>Actinomycetota</taxon>
        <taxon>Actinomycetes</taxon>
        <taxon>Streptosporangiales</taxon>
        <taxon>Streptosporangiaceae</taxon>
        <taxon>Nonomuraea</taxon>
    </lineage>
</organism>
<sequence length="254" mass="25902">MVEIKTPSEIAAMRETGRIVARALSATRKAAAPGTKLTDLDDVAAAVIAEAGARPAFLGYQPAFAPTPFPAVICASVNDVIVHGIPTGYRLRAGDVVSIDCGAYLDGWAGDAAVTFTVGPPAPADRALISATEQALAAGIAAARPGNRIGDIGHAIAVVAARHGYGVPGDFGGHGIGRHMHEDPSVPNRARAGRGLLLREGMALAIEPMFIAGGGDDYRVAADGWSLRSVDGSRAAHAEHSVAIADPPLVLTAL</sequence>
<comment type="similarity">
    <text evidence="6">Belongs to the peptidase M24A family. Methionine aminopeptidase type 1 subfamily.</text>
</comment>
<dbReference type="EMBL" id="JBITGY010000011">
    <property type="protein sequence ID" value="MFI6502966.1"/>
    <property type="molecule type" value="Genomic_DNA"/>
</dbReference>
<comment type="subunit">
    <text evidence="6">Monomer.</text>
</comment>
<evidence type="ECO:0000256" key="4">
    <source>
        <dbReference type="ARBA" id="ARBA00022723"/>
    </source>
</evidence>
<dbReference type="Pfam" id="PF00557">
    <property type="entry name" value="Peptidase_M24"/>
    <property type="match status" value="1"/>
</dbReference>
<feature type="binding site" evidence="6">
    <location>
        <position position="111"/>
    </location>
    <ligand>
        <name>a divalent metal cation</name>
        <dbReference type="ChEBI" id="CHEBI:60240"/>
        <label>1</label>
    </ligand>
</feature>
<name>A0ABW7Z469_9ACTN</name>
<comment type="function">
    <text evidence="1 6">Removes the N-terminal methionine from nascent proteins. The N-terminal methionine is often cleaved when the second residue in the primary sequence is small and uncharged (Met-Ala-, Cys, Gly, Pro, Ser, Thr, or Val). Requires deformylation of the N(alpha)-formylated initiator methionine before it can be hydrolyzed.</text>
</comment>
<accession>A0ABW7Z469</accession>
<keyword evidence="2 6" id="KW-0031">Aminopeptidase</keyword>
<dbReference type="GO" id="GO:0004239">
    <property type="term" value="F:initiator methionyl aminopeptidase activity"/>
    <property type="evidence" value="ECO:0007669"/>
    <property type="project" value="UniProtKB-EC"/>
</dbReference>
<comment type="catalytic activity">
    <reaction evidence="6 7">
        <text>Release of N-terminal amino acids, preferentially methionine, from peptides and arylamides.</text>
        <dbReference type="EC" id="3.4.11.18"/>
    </reaction>
</comment>
<evidence type="ECO:0000313" key="10">
    <source>
        <dbReference type="Proteomes" id="UP001612741"/>
    </source>
</evidence>
<evidence type="ECO:0000259" key="8">
    <source>
        <dbReference type="Pfam" id="PF00557"/>
    </source>
</evidence>
<dbReference type="InterPro" id="IPR000994">
    <property type="entry name" value="Pept_M24"/>
</dbReference>
<reference evidence="9 10" key="1">
    <citation type="submission" date="2024-10" db="EMBL/GenBank/DDBJ databases">
        <title>The Natural Products Discovery Center: Release of the First 8490 Sequenced Strains for Exploring Actinobacteria Biosynthetic Diversity.</title>
        <authorList>
            <person name="Kalkreuter E."/>
            <person name="Kautsar S.A."/>
            <person name="Yang D."/>
            <person name="Bader C.D."/>
            <person name="Teijaro C.N."/>
            <person name="Fluegel L."/>
            <person name="Davis C.M."/>
            <person name="Simpson J.R."/>
            <person name="Lauterbach L."/>
            <person name="Steele A.D."/>
            <person name="Gui C."/>
            <person name="Meng S."/>
            <person name="Li G."/>
            <person name="Viehrig K."/>
            <person name="Ye F."/>
            <person name="Su P."/>
            <person name="Kiefer A.F."/>
            <person name="Nichols A."/>
            <person name="Cepeda A.J."/>
            <person name="Yan W."/>
            <person name="Fan B."/>
            <person name="Jiang Y."/>
            <person name="Adhikari A."/>
            <person name="Zheng C.-J."/>
            <person name="Schuster L."/>
            <person name="Cowan T.M."/>
            <person name="Smanski M.J."/>
            <person name="Chevrette M.G."/>
            <person name="De Carvalho L.P.S."/>
            <person name="Shen B."/>
        </authorList>
    </citation>
    <scope>NUCLEOTIDE SEQUENCE [LARGE SCALE GENOMIC DNA]</scope>
    <source>
        <strain evidence="9 10">NPDC050545</strain>
    </source>
</reference>
<dbReference type="SUPFAM" id="SSF55920">
    <property type="entry name" value="Creatinase/aminopeptidase"/>
    <property type="match status" value="1"/>
</dbReference>
<feature type="binding site" evidence="6">
    <location>
        <position position="239"/>
    </location>
    <ligand>
        <name>a divalent metal cation</name>
        <dbReference type="ChEBI" id="CHEBI:60240"/>
        <label>1</label>
    </ligand>
</feature>
<dbReference type="NCBIfam" id="TIGR00500">
    <property type="entry name" value="met_pdase_I"/>
    <property type="match status" value="1"/>
</dbReference>
<feature type="binding site" evidence="6">
    <location>
        <position position="239"/>
    </location>
    <ligand>
        <name>a divalent metal cation</name>
        <dbReference type="ChEBI" id="CHEBI:60240"/>
        <label>2</label>
        <note>catalytic</note>
    </ligand>
</feature>
<feature type="domain" description="Peptidase M24" evidence="8">
    <location>
        <begin position="12"/>
        <end position="244"/>
    </location>
</feature>
<evidence type="ECO:0000256" key="3">
    <source>
        <dbReference type="ARBA" id="ARBA00022670"/>
    </source>
</evidence>
<comment type="caution">
    <text evidence="9">The sequence shown here is derived from an EMBL/GenBank/DDBJ whole genome shotgun (WGS) entry which is preliminary data.</text>
</comment>
<feature type="binding site" evidence="6">
    <location>
        <position position="181"/>
    </location>
    <ligand>
        <name>substrate</name>
    </ligand>
</feature>
<evidence type="ECO:0000256" key="6">
    <source>
        <dbReference type="HAMAP-Rule" id="MF_01974"/>
    </source>
</evidence>
<dbReference type="EC" id="3.4.11.18" evidence="6 7"/>
<keyword evidence="3 6" id="KW-0645">Protease</keyword>
<feature type="binding site" evidence="6">
    <location>
        <position position="207"/>
    </location>
    <ligand>
        <name>a divalent metal cation</name>
        <dbReference type="ChEBI" id="CHEBI:60240"/>
        <label>2</label>
        <note>catalytic</note>
    </ligand>
</feature>
<keyword evidence="5 6" id="KW-0378">Hydrolase</keyword>
<feature type="binding site" evidence="6">
    <location>
        <position position="174"/>
    </location>
    <ligand>
        <name>a divalent metal cation</name>
        <dbReference type="ChEBI" id="CHEBI:60240"/>
        <label>2</label>
        <note>catalytic</note>
    </ligand>
</feature>
<evidence type="ECO:0000256" key="1">
    <source>
        <dbReference type="ARBA" id="ARBA00002521"/>
    </source>
</evidence>
<gene>
    <name evidence="6 9" type="primary">map</name>
    <name evidence="9" type="ORF">ACIBG2_36690</name>
</gene>
<evidence type="ECO:0000256" key="5">
    <source>
        <dbReference type="ARBA" id="ARBA00022801"/>
    </source>
</evidence>
<keyword evidence="10" id="KW-1185">Reference proteome</keyword>
<dbReference type="PRINTS" id="PR00599">
    <property type="entry name" value="MAPEPTIDASE"/>
</dbReference>
<dbReference type="CDD" id="cd01086">
    <property type="entry name" value="MetAP1"/>
    <property type="match status" value="1"/>
</dbReference>
<proteinExistence type="inferred from homology"/>
<dbReference type="Proteomes" id="UP001612741">
    <property type="component" value="Unassembled WGS sequence"/>
</dbReference>